<comment type="caution">
    <text evidence="1">The sequence shown here is derived from an EMBL/GenBank/DDBJ whole genome shotgun (WGS) entry which is preliminary data.</text>
</comment>
<accession>A0ACA9NUP9</accession>
<keyword evidence="2" id="KW-1185">Reference proteome</keyword>
<sequence length="171" mass="19196">PLIETTRADIAVGQAAQQKPLKELDIRRAKAQDYYESLGGGLSSEITGEQRGARTTNLTRKQRLQELYKKIYPIANIAYELWIAGVTTGCDPAMDLPNGSYWGPSETCNKSNTHENEIKYMTISYFNPVVEVPVGNAHRCPNLDDGSHYFKLAKYCELIGKDCSRELQAYE</sequence>
<dbReference type="Proteomes" id="UP000789525">
    <property type="component" value="Unassembled WGS sequence"/>
</dbReference>
<reference evidence="1" key="1">
    <citation type="submission" date="2021-06" db="EMBL/GenBank/DDBJ databases">
        <authorList>
            <person name="Kallberg Y."/>
            <person name="Tangrot J."/>
            <person name="Rosling A."/>
        </authorList>
    </citation>
    <scope>NUCLEOTIDE SEQUENCE</scope>
    <source>
        <strain evidence="1">CL356</strain>
    </source>
</reference>
<gene>
    <name evidence="1" type="ORF">ACOLOM_LOCUS9131</name>
</gene>
<evidence type="ECO:0000313" key="2">
    <source>
        <dbReference type="Proteomes" id="UP000789525"/>
    </source>
</evidence>
<feature type="non-terminal residue" evidence="1">
    <location>
        <position position="1"/>
    </location>
</feature>
<organism evidence="1 2">
    <name type="scientific">Acaulospora colombiana</name>
    <dbReference type="NCBI Taxonomy" id="27376"/>
    <lineage>
        <taxon>Eukaryota</taxon>
        <taxon>Fungi</taxon>
        <taxon>Fungi incertae sedis</taxon>
        <taxon>Mucoromycota</taxon>
        <taxon>Glomeromycotina</taxon>
        <taxon>Glomeromycetes</taxon>
        <taxon>Diversisporales</taxon>
        <taxon>Acaulosporaceae</taxon>
        <taxon>Acaulospora</taxon>
    </lineage>
</organism>
<name>A0ACA9NUP9_9GLOM</name>
<proteinExistence type="predicted"/>
<protein>
    <submittedName>
        <fullName evidence="1">9752_t:CDS:1</fullName>
    </submittedName>
</protein>
<evidence type="ECO:0000313" key="1">
    <source>
        <dbReference type="EMBL" id="CAG8675855.1"/>
    </source>
</evidence>
<dbReference type="EMBL" id="CAJVPT010025636">
    <property type="protein sequence ID" value="CAG8675855.1"/>
    <property type="molecule type" value="Genomic_DNA"/>
</dbReference>